<dbReference type="PANTHER" id="PTHR31170:SF25">
    <property type="entry name" value="BNAA09G04570D PROTEIN"/>
    <property type="match status" value="1"/>
</dbReference>
<accession>A0A843WVG6</accession>
<feature type="region of interest" description="Disordered" evidence="1">
    <location>
        <begin position="1"/>
        <end position="22"/>
    </location>
</feature>
<organism evidence="2 3">
    <name type="scientific">Colocasia esculenta</name>
    <name type="common">Wild taro</name>
    <name type="synonym">Arum esculentum</name>
    <dbReference type="NCBI Taxonomy" id="4460"/>
    <lineage>
        <taxon>Eukaryota</taxon>
        <taxon>Viridiplantae</taxon>
        <taxon>Streptophyta</taxon>
        <taxon>Embryophyta</taxon>
        <taxon>Tracheophyta</taxon>
        <taxon>Spermatophyta</taxon>
        <taxon>Magnoliopsida</taxon>
        <taxon>Liliopsida</taxon>
        <taxon>Araceae</taxon>
        <taxon>Aroideae</taxon>
        <taxon>Colocasieae</taxon>
        <taxon>Colocasia</taxon>
    </lineage>
</organism>
<name>A0A843WVG6_COLES</name>
<reference evidence="2" key="1">
    <citation type="submission" date="2017-07" db="EMBL/GenBank/DDBJ databases">
        <title>Taro Niue Genome Assembly and Annotation.</title>
        <authorList>
            <person name="Atibalentja N."/>
            <person name="Keating K."/>
            <person name="Fields C.J."/>
        </authorList>
    </citation>
    <scope>NUCLEOTIDE SEQUENCE</scope>
    <source>
        <strain evidence="2">Niue_2</strain>
        <tissue evidence="2">Leaf</tissue>
    </source>
</reference>
<dbReference type="EMBL" id="NMUH01005195">
    <property type="protein sequence ID" value="MQM12097.1"/>
    <property type="molecule type" value="Genomic_DNA"/>
</dbReference>
<dbReference type="OrthoDB" id="771233at2759"/>
<comment type="caution">
    <text evidence="2">The sequence shown here is derived from an EMBL/GenBank/DDBJ whole genome shotgun (WGS) entry which is preliminary data.</text>
</comment>
<protein>
    <submittedName>
        <fullName evidence="2">Uncharacterized protein</fullName>
    </submittedName>
</protein>
<dbReference type="Proteomes" id="UP000652761">
    <property type="component" value="Unassembled WGS sequence"/>
</dbReference>
<evidence type="ECO:0000313" key="2">
    <source>
        <dbReference type="EMBL" id="MQM12097.1"/>
    </source>
</evidence>
<dbReference type="InterPro" id="IPR004158">
    <property type="entry name" value="DUF247_pln"/>
</dbReference>
<sequence>MPKSKRSASSTSPSPPMPKSNFEHRAASPLHIHCDPLGLIVFLRSALPPAFPKVPKKGSGVHRMIPCATELHKAGVKFRRKEGVSSYLKVSFAHAILEMPFLWVQESTSSELRNFIALDQCCPHASWKLLHKVCRLHE</sequence>
<keyword evidence="3" id="KW-1185">Reference proteome</keyword>
<dbReference type="PANTHER" id="PTHR31170">
    <property type="entry name" value="BNAC04G53230D PROTEIN"/>
    <property type="match status" value="1"/>
</dbReference>
<gene>
    <name evidence="2" type="ORF">Taro_045010</name>
</gene>
<proteinExistence type="predicted"/>
<dbReference type="Pfam" id="PF03140">
    <property type="entry name" value="DUF247"/>
    <property type="match status" value="1"/>
</dbReference>
<dbReference type="AlphaFoldDB" id="A0A843WVG6"/>
<evidence type="ECO:0000313" key="3">
    <source>
        <dbReference type="Proteomes" id="UP000652761"/>
    </source>
</evidence>
<evidence type="ECO:0000256" key="1">
    <source>
        <dbReference type="SAM" id="MobiDB-lite"/>
    </source>
</evidence>